<evidence type="ECO:0000256" key="1">
    <source>
        <dbReference type="ARBA" id="ARBA00012995"/>
    </source>
</evidence>
<dbReference type="Proteomes" id="UP001566132">
    <property type="component" value="Unassembled WGS sequence"/>
</dbReference>
<keyword evidence="2" id="KW-0816">Tricarboxylic acid cycle</keyword>
<dbReference type="InterPro" id="IPR015955">
    <property type="entry name" value="Lactate_DH/Glyco_Ohase_4_C"/>
</dbReference>
<dbReference type="EMBL" id="JBDJPC010000007">
    <property type="protein sequence ID" value="KAL1494954.1"/>
    <property type="molecule type" value="Genomic_DNA"/>
</dbReference>
<dbReference type="GO" id="GO:0006099">
    <property type="term" value="P:tricarboxylic acid cycle"/>
    <property type="evidence" value="ECO:0007669"/>
    <property type="project" value="UniProtKB-KW"/>
</dbReference>
<dbReference type="PANTHER" id="PTHR11540:SF16">
    <property type="entry name" value="MALATE DEHYDROGENASE, MITOCHONDRIAL"/>
    <property type="match status" value="1"/>
</dbReference>
<dbReference type="Gene3D" id="3.90.110.10">
    <property type="entry name" value="Lactate dehydrogenase/glycoside hydrolase, family 4, C-terminal"/>
    <property type="match status" value="1"/>
</dbReference>
<evidence type="ECO:0000256" key="4">
    <source>
        <dbReference type="ARBA" id="ARBA00023027"/>
    </source>
</evidence>
<evidence type="ECO:0000313" key="5">
    <source>
        <dbReference type="EMBL" id="KAL1494954.1"/>
    </source>
</evidence>
<comment type="caution">
    <text evidence="5">The sequence shown here is derived from an EMBL/GenBank/DDBJ whole genome shotgun (WGS) entry which is preliminary data.</text>
</comment>
<accession>A0ABD1EJS7</accession>
<keyword evidence="6" id="KW-1185">Reference proteome</keyword>
<dbReference type="EC" id="1.1.1.37" evidence="1"/>
<proteinExistence type="predicted"/>
<protein>
    <recommendedName>
        <fullName evidence="1">malate dehydrogenase</fullName>
        <ecNumber evidence="1">1.1.1.37</ecNumber>
    </recommendedName>
</protein>
<dbReference type="GO" id="GO:0030060">
    <property type="term" value="F:L-malate dehydrogenase (NAD+) activity"/>
    <property type="evidence" value="ECO:0007669"/>
    <property type="project" value="UniProtKB-EC"/>
</dbReference>
<dbReference type="AlphaFoldDB" id="A0ABD1EJS7"/>
<evidence type="ECO:0000256" key="3">
    <source>
        <dbReference type="ARBA" id="ARBA00023002"/>
    </source>
</evidence>
<dbReference type="SUPFAM" id="SSF51735">
    <property type="entry name" value="NAD(P)-binding Rossmann-fold domains"/>
    <property type="match status" value="1"/>
</dbReference>
<name>A0ABD1EJS7_HYPHA</name>
<reference evidence="5 6" key="1">
    <citation type="submission" date="2024-05" db="EMBL/GenBank/DDBJ databases">
        <title>Genetic variation in Jamaican populations of the coffee berry borer (Hypothenemus hampei).</title>
        <authorList>
            <person name="Errbii M."/>
            <person name="Myrie A."/>
        </authorList>
    </citation>
    <scope>NUCLEOTIDE SEQUENCE [LARGE SCALE GENOMIC DNA]</scope>
    <source>
        <strain evidence="5">JA-Hopewell-2020-01-JO</strain>
        <tissue evidence="5">Whole body</tissue>
    </source>
</reference>
<evidence type="ECO:0000313" key="6">
    <source>
        <dbReference type="Proteomes" id="UP001566132"/>
    </source>
</evidence>
<evidence type="ECO:0000256" key="2">
    <source>
        <dbReference type="ARBA" id="ARBA00022532"/>
    </source>
</evidence>
<dbReference type="PANTHER" id="PTHR11540">
    <property type="entry name" value="MALATE AND LACTATE DEHYDROGENASE"/>
    <property type="match status" value="1"/>
</dbReference>
<organism evidence="5 6">
    <name type="scientific">Hypothenemus hampei</name>
    <name type="common">Coffee berry borer</name>
    <dbReference type="NCBI Taxonomy" id="57062"/>
    <lineage>
        <taxon>Eukaryota</taxon>
        <taxon>Metazoa</taxon>
        <taxon>Ecdysozoa</taxon>
        <taxon>Arthropoda</taxon>
        <taxon>Hexapoda</taxon>
        <taxon>Insecta</taxon>
        <taxon>Pterygota</taxon>
        <taxon>Neoptera</taxon>
        <taxon>Endopterygota</taxon>
        <taxon>Coleoptera</taxon>
        <taxon>Polyphaga</taxon>
        <taxon>Cucujiformia</taxon>
        <taxon>Curculionidae</taxon>
        <taxon>Scolytinae</taxon>
        <taxon>Hypothenemus</taxon>
    </lineage>
</organism>
<gene>
    <name evidence="5" type="ORF">ABEB36_010454</name>
</gene>
<keyword evidence="3" id="KW-0560">Oxidoreductase</keyword>
<dbReference type="Gene3D" id="3.40.50.720">
    <property type="entry name" value="NAD(P)-binding Rossmann-like Domain"/>
    <property type="match status" value="1"/>
</dbReference>
<sequence length="393" mass="44157">MELALKHLFKINSAPFSSFHTSSVHHYLTKAEFQKSIQIAILGGHTRLGTYTSFLLKQNPLVSRLHLAESTEQIPNVAIDLNTFDTKCQVETYFGSEECISKAIKGADVILILPTEECNPATPLGERIMIQGKRLYNFAKQCTIYAPRALIVVNVPPISVSVPLVSEVFKQKSHFYHPGRIIGSAAYAQIKANTLVSRFQGLDPAQSYVPILGGPDLDLCVPLFSQGKPVEVFDRNDARILTAHFRDIDPHDFPKCLGNPNYVPESTLSESYALNQLLGTIALGICGHSEAFANVYVRCKALDICKYLVTMVRFSRGVVVDNFEVPKLTKLELELLEKATMEILERERMAMEFLAYVTKSNNKSKNSRVKLELPPFKEKEIEKQELLKERLIR</sequence>
<keyword evidence="4" id="KW-0520">NAD</keyword>
<dbReference type="InterPro" id="IPR036291">
    <property type="entry name" value="NAD(P)-bd_dom_sf"/>
</dbReference>